<dbReference type="Proteomes" id="UP000325122">
    <property type="component" value="Unassembled WGS sequence"/>
</dbReference>
<feature type="signal peptide" evidence="2">
    <location>
        <begin position="1"/>
        <end position="18"/>
    </location>
</feature>
<dbReference type="Gene3D" id="3.40.50.410">
    <property type="entry name" value="von Willebrand factor, type A domain"/>
    <property type="match status" value="1"/>
</dbReference>
<feature type="compositionally biased region" description="Low complexity" evidence="1">
    <location>
        <begin position="1141"/>
        <end position="1152"/>
    </location>
</feature>
<dbReference type="Pfam" id="PF13519">
    <property type="entry name" value="VWA_2"/>
    <property type="match status" value="1"/>
</dbReference>
<protein>
    <submittedName>
        <fullName evidence="4">VWA domain-containing protein</fullName>
    </submittedName>
</protein>
<dbReference type="InterPro" id="IPR008979">
    <property type="entry name" value="Galactose-bd-like_sf"/>
</dbReference>
<dbReference type="SUPFAM" id="SSF49785">
    <property type="entry name" value="Galactose-binding domain-like"/>
    <property type="match status" value="1"/>
</dbReference>
<dbReference type="SMART" id="SM00327">
    <property type="entry name" value="VWA"/>
    <property type="match status" value="1"/>
</dbReference>
<proteinExistence type="predicted"/>
<dbReference type="InterPro" id="IPR036465">
    <property type="entry name" value="vWFA_dom_sf"/>
</dbReference>
<evidence type="ECO:0000256" key="1">
    <source>
        <dbReference type="SAM" id="MobiDB-lite"/>
    </source>
</evidence>
<feature type="region of interest" description="Disordered" evidence="1">
    <location>
        <begin position="1132"/>
        <end position="1152"/>
    </location>
</feature>
<dbReference type="SUPFAM" id="SSF53300">
    <property type="entry name" value="vWA-like"/>
    <property type="match status" value="1"/>
</dbReference>
<gene>
    <name evidence="4" type="ORF">F1654_05395</name>
</gene>
<comment type="caution">
    <text evidence="4">The sequence shown here is derived from an EMBL/GenBank/DDBJ whole genome shotgun (WGS) entry which is preliminary data.</text>
</comment>
<feature type="chain" id="PRO_5024343164" evidence="2">
    <location>
        <begin position="19"/>
        <end position="1791"/>
    </location>
</feature>
<feature type="region of interest" description="Disordered" evidence="1">
    <location>
        <begin position="1224"/>
        <end position="1253"/>
    </location>
</feature>
<dbReference type="RefSeq" id="WP_150022446.1">
    <property type="nucleotide sequence ID" value="NZ_VWOJ01000001.1"/>
</dbReference>
<dbReference type="InterPro" id="IPR002035">
    <property type="entry name" value="VWF_A"/>
</dbReference>
<dbReference type="Gene3D" id="2.60.120.260">
    <property type="entry name" value="Galactose-binding domain-like"/>
    <property type="match status" value="1"/>
</dbReference>
<keyword evidence="2" id="KW-0732">Signal</keyword>
<feature type="domain" description="VWFA" evidence="3">
    <location>
        <begin position="1553"/>
        <end position="1736"/>
    </location>
</feature>
<dbReference type="PROSITE" id="PS50234">
    <property type="entry name" value="VWFA"/>
    <property type="match status" value="1"/>
</dbReference>
<reference evidence="4 5" key="1">
    <citation type="submission" date="2019-09" db="EMBL/GenBank/DDBJ databases">
        <authorList>
            <person name="Kevbrin V."/>
            <person name="Grouzdev D.S."/>
        </authorList>
    </citation>
    <scope>NUCLEOTIDE SEQUENCE [LARGE SCALE GENOMIC DNA]</scope>
    <source>
        <strain evidence="4 5">G-192</strain>
    </source>
</reference>
<sequence length="1791" mass="193220">MLARHRFLLAAVFFPAMALSLWASAPAAGEEYDASSAAPPRLFEQEPNNTPDQARRFSGHAVLIGEVSGRDQDAWMWTVEDEDADHLWSIELAAETTGLVRLDIIELSYHDPDAVASAVEGGLVSALPSGDSGADRLISGSQTHLTLQTRRGQPVVREGELLLPPGDYLIGMSAAGDGGAYEVHLRRGRRAALTPADALAHDADEAIIITPGAEQVVMIEDTAGVFALDIPEDQAEGQLWQVSVIGGLGTRLTGGLSDAQGARLAAWVTASPLRQHWRNLALEPGAQLEIQAQGREERAGLMAVSLTALGVAAPGEEREPNDTLEQANWTNLAEDGFAGVLDGSRDDDYFAFALDDRHAEGSQTLVIENPAGEEILACLQDFERQPICRRSTSERFEFGPLQLEAGDYAMNLRAPRAQARSVTYAVSLETGPAPGATFARQPNDLADWAAPMEPRRPVRAQTDIRRAFWFELHVSGLPQLWRFQANGDALSGLHVREAEFGRTVASNSTARPSSGGMRLDRLTLLPGRYLIEVRSDADFMLRAIPMGQPEPGWEVEPNDDALTANVLTLGERMQGNFHSGDVDMFTFSTHGWSQVSLQLDPPADAAVQVRLLHQGREIGQSEFISGESIKMSSLLPAGDYHVALRGRTPSELEYALTVDIGAPWSAPDGAVVADRAPLAQPLPHDGRVALHTDTLARRRASHWVALPVADEDREVSARIDGGSVTAFAMLNANLELQSEGGGREQAPVSATVPAGEAWLIHATGMSREPVIIVDDPALSEPDDSWRASLSGAHTLAAWRPERQRVTAELEIVNTGDEPALPDLAIAASRADARLAYDLPETPLEAGGSVVIAVDVDMPAWLPAGEPIALWARAGAASAELRLTADPDAEPVGGHYTRIDEDLAGLVNLAWDALGARFTADTAPRERAFHLINNTVGGDTGLRWYGPMGEALPVIELAGGGGDIHALVFDQTSSLSGEQRWRRVRVEASADGRDFQPLMTTELDVGDGQQVFRLDTPVTATHLRVTPLSDWGQTVRAGESASRRSGTGVIMALGMPGEGHTPNLLQPELGGHVVWTDGAQRVGRSLLHGALQRASGSPLHHQREQQRQGRGRDIVAGFHQQRLARLETLEWRTGQSQSANGPQSVPVSVSSTSPLGPWTQKGVIELSGGEGRLVFDEPVMTRYVRFEFEAADRRFTVPEHVAAYEAEGLESRRSILGHWGWYTHDGPEEPEPQPFEGEVDTASSASSPLPLGDGRRGRLEAVGDVRAYTVTVPDGENTLEIALNESVSDRAAVRLTGPEGEIEIVWEHEADHRRGAAIGLAPGEYRIELEEPVRSIFIVWDGSGSLIDHRPAIFRAFAEFADGLIPEQEVANIVPIGFPPLIDGWAEHGVQLSQALAAVDINSPRFSRDNATSDAETGLMVAARRLDGREGERAIILIADAELLTPHRTDLWPMLERVRPRIFSLGMNPGDYGSDTAKLLHERDLIMNWAMAAGGRYSYSASTAALLRNLEAAMHEIRQPTEFLISAETGWTDPPEPGSLAVVSGDEPAVAGSVVHMIFDASGSMLRRMTGGRRIEVARTVARDVIAERIPADVPVALRAFGHTAPGSCETELLVAPAAGNHADVLAAVEGIQAINLARTPLAASLAAVSSDLQNFQGERQLVVMFTDGEETCEGDVEAELERLLETGVDVRMNIVGFHIDQANLRDEFERLADMGGGVYFDTRDGDGLSQALARALAAEFTVRDAAGALVARGRVDEDEIELEAGRYILQIDGREDREIVIEPQTLTVVTP</sequence>
<dbReference type="EMBL" id="VWOJ01000001">
    <property type="protein sequence ID" value="KAA5805414.1"/>
    <property type="molecule type" value="Genomic_DNA"/>
</dbReference>
<evidence type="ECO:0000313" key="5">
    <source>
        <dbReference type="Proteomes" id="UP000325122"/>
    </source>
</evidence>
<feature type="compositionally biased region" description="Basic and acidic residues" evidence="1">
    <location>
        <begin position="1100"/>
        <end position="1112"/>
    </location>
</feature>
<feature type="region of interest" description="Disordered" evidence="1">
    <location>
        <begin position="1091"/>
        <end position="1112"/>
    </location>
</feature>
<name>A0A5M6ZPB4_9PROT</name>
<keyword evidence="5" id="KW-1185">Reference proteome</keyword>
<organism evidence="4 5">
    <name type="scientific">Alkalicaulis satelles</name>
    <dbReference type="NCBI Taxonomy" id="2609175"/>
    <lineage>
        <taxon>Bacteria</taxon>
        <taxon>Pseudomonadati</taxon>
        <taxon>Pseudomonadota</taxon>
        <taxon>Alphaproteobacteria</taxon>
        <taxon>Maricaulales</taxon>
        <taxon>Maricaulaceae</taxon>
        <taxon>Alkalicaulis</taxon>
    </lineage>
</organism>
<dbReference type="Gene3D" id="2.60.120.380">
    <property type="match status" value="2"/>
</dbReference>
<evidence type="ECO:0000256" key="2">
    <source>
        <dbReference type="SAM" id="SignalP"/>
    </source>
</evidence>
<evidence type="ECO:0000313" key="4">
    <source>
        <dbReference type="EMBL" id="KAA5805414.1"/>
    </source>
</evidence>
<evidence type="ECO:0000259" key="3">
    <source>
        <dbReference type="PROSITE" id="PS50234"/>
    </source>
</evidence>
<feature type="region of interest" description="Disordered" evidence="1">
    <location>
        <begin position="36"/>
        <end position="55"/>
    </location>
</feature>
<accession>A0A5M6ZPB4</accession>